<accession>A0ABU4WJ23</accession>
<dbReference type="RefSeq" id="WP_320324891.1">
    <property type="nucleotide sequence ID" value="NZ_JALBUS010000002.1"/>
</dbReference>
<gene>
    <name evidence="3" type="ORF">MOZ64_01690</name>
</gene>
<dbReference type="Proteomes" id="UP001285244">
    <property type="component" value="Unassembled WGS sequence"/>
</dbReference>
<keyword evidence="4" id="KW-1185">Reference proteome</keyword>
<evidence type="ECO:0000259" key="2">
    <source>
        <dbReference type="Pfam" id="PF22768"/>
    </source>
</evidence>
<feature type="domain" description="Distal tail protein N-terminal" evidence="1">
    <location>
        <begin position="5"/>
        <end position="110"/>
    </location>
</feature>
<sequence>MEQAMREWYITNSYGVEISFNAGDPFRLTNIEGLGVNNVSFSESQTIHAVGTTISASSVEGREITLEGDMKSTYANRRKLLDTLLPDNDLIFRVVDKEADVDHYIKCQVKKSPEISEDQEVYKKFQFVLYASYPYWRDNKESIVAFVTYNSGFKFKRSFSNTIPWKVGSRDVNQLTYAVNKGSDKTGFLARFEATGYVKGPEILKVLTQENIKFPNLEMGEGDVLLVSTYENERYCKLISNGIEKNIYYLMDDDSNFFVLDKGSNAVRFDASSNIGNLYCTISFANTYVGE</sequence>
<organism evidence="3 4">
    <name type="scientific">Absicoccus intestinalis</name>
    <dbReference type="NCBI Taxonomy" id="2926319"/>
    <lineage>
        <taxon>Bacteria</taxon>
        <taxon>Bacillati</taxon>
        <taxon>Bacillota</taxon>
        <taxon>Erysipelotrichia</taxon>
        <taxon>Erysipelotrichales</taxon>
        <taxon>Erysipelotrichaceae</taxon>
        <taxon>Absicoccus</taxon>
    </lineage>
</organism>
<dbReference type="InterPro" id="IPR031899">
    <property type="entry name" value="Dit_N"/>
</dbReference>
<evidence type="ECO:0000313" key="4">
    <source>
        <dbReference type="Proteomes" id="UP001285244"/>
    </source>
</evidence>
<dbReference type="Pfam" id="PF22768">
    <property type="entry name" value="SPP1_Dit"/>
    <property type="match status" value="1"/>
</dbReference>
<comment type="caution">
    <text evidence="3">The sequence shown here is derived from an EMBL/GenBank/DDBJ whole genome shotgun (WGS) entry which is preliminary data.</text>
</comment>
<dbReference type="InterPro" id="IPR054738">
    <property type="entry name" value="Siphovirus-type_tail_C"/>
</dbReference>
<proteinExistence type="predicted"/>
<evidence type="ECO:0000313" key="3">
    <source>
        <dbReference type="EMBL" id="MDX8416555.1"/>
    </source>
</evidence>
<reference evidence="3 4" key="1">
    <citation type="submission" date="2022-03" db="EMBL/GenBank/DDBJ databases">
        <title>Novel taxa within the pig intestine.</title>
        <authorList>
            <person name="Wylensek D."/>
            <person name="Bishof K."/>
            <person name="Afrizal A."/>
            <person name="Clavel T."/>
        </authorList>
    </citation>
    <scope>NUCLEOTIDE SEQUENCE [LARGE SCALE GENOMIC DNA]</scope>
    <source>
        <strain evidence="3 4">Cla-KB-P134</strain>
    </source>
</reference>
<dbReference type="EMBL" id="JALBUS010000002">
    <property type="protein sequence ID" value="MDX8416555.1"/>
    <property type="molecule type" value="Genomic_DNA"/>
</dbReference>
<dbReference type="Pfam" id="PF16774">
    <property type="entry name" value="Dit_N"/>
    <property type="match status" value="1"/>
</dbReference>
<protein>
    <submittedName>
        <fullName evidence="3">Phage tail family protein</fullName>
    </submittedName>
</protein>
<evidence type="ECO:0000259" key="1">
    <source>
        <dbReference type="Pfam" id="PF16774"/>
    </source>
</evidence>
<feature type="domain" description="Siphovirus-type tail component C-terminal" evidence="2">
    <location>
        <begin position="182"/>
        <end position="288"/>
    </location>
</feature>
<name>A0ABU4WJ23_9FIRM</name>